<keyword evidence="2" id="KW-1185">Reference proteome</keyword>
<reference evidence="1 2" key="1">
    <citation type="submission" date="2016-11" db="EMBL/GenBank/DDBJ databases">
        <authorList>
            <person name="Gasic K."/>
        </authorList>
    </citation>
    <scope>NUCLEOTIDE SEQUENCE [LARGE SCALE GENOMIC DNA]</scope>
</reference>
<sequence length="154" mass="16997">MKTLRNLVLVLLGVVAVLAYSPTAAAQSLEIRSLTSDRGWHGVGGGLQVHQPTLEVSPPWVGVWQRSARSNRYGDWIYIKVLINCQQWSQIVFATLDEDLNFVLMSDVTGAELKPTWPDAGTIPDRTITAVCGLYGFTKPFAAAPLNPRDFVER</sequence>
<protein>
    <submittedName>
        <fullName evidence="1">Uncharacterized protein</fullName>
    </submittedName>
</protein>
<evidence type="ECO:0000313" key="1">
    <source>
        <dbReference type="EMBL" id="APQ41942.1"/>
    </source>
</evidence>
<dbReference type="Proteomes" id="UP000272247">
    <property type="component" value="Segment"/>
</dbReference>
<dbReference type="EMBL" id="KY210139">
    <property type="protein sequence ID" value="APQ41942.1"/>
    <property type="molecule type" value="Genomic_DNA"/>
</dbReference>
<gene>
    <name evidence="1" type="ORF">K1pha_63</name>
</gene>
<accession>A0A3G1GLK4</accession>
<name>A0A3G1GLK4_9CAUD</name>
<proteinExistence type="predicted"/>
<organism evidence="1 2">
    <name type="scientific">Xanthomonas phage KPhi1</name>
    <dbReference type="NCBI Taxonomy" id="1927017"/>
    <lineage>
        <taxon>Viruses</taxon>
        <taxon>Duplodnaviria</taxon>
        <taxon>Heunggongvirae</taxon>
        <taxon>Uroviricota</taxon>
        <taxon>Caudoviricetes</taxon>
        <taxon>Kantovirinae</taxon>
        <taxon>Beograduvirus</taxon>
        <taxon>Beograduvirus KPhi1</taxon>
    </lineage>
</organism>
<evidence type="ECO:0000313" key="2">
    <source>
        <dbReference type="Proteomes" id="UP000272247"/>
    </source>
</evidence>